<dbReference type="AlphaFoldDB" id="A0A1I6DIL6"/>
<dbReference type="EMBL" id="FOYM01000011">
    <property type="protein sequence ID" value="SFR05290.1"/>
    <property type="molecule type" value="Genomic_DNA"/>
</dbReference>
<name>A0A1I6DIL6_9FIRM</name>
<dbReference type="Proteomes" id="UP000199584">
    <property type="component" value="Unassembled WGS sequence"/>
</dbReference>
<dbReference type="RefSeq" id="WP_207545156.1">
    <property type="nucleotide sequence ID" value="NZ_FOYM01000011.1"/>
</dbReference>
<organism evidence="2 3">
    <name type="scientific">Desulfoscipio geothermicus DSM 3669</name>
    <dbReference type="NCBI Taxonomy" id="1121426"/>
    <lineage>
        <taxon>Bacteria</taxon>
        <taxon>Bacillati</taxon>
        <taxon>Bacillota</taxon>
        <taxon>Clostridia</taxon>
        <taxon>Eubacteriales</taxon>
        <taxon>Desulfallaceae</taxon>
        <taxon>Desulfoscipio</taxon>
    </lineage>
</organism>
<keyword evidence="3" id="KW-1185">Reference proteome</keyword>
<dbReference type="STRING" id="39060.SAMN05660706_111115"/>
<evidence type="ECO:0000313" key="2">
    <source>
        <dbReference type="EMBL" id="SFR05290.1"/>
    </source>
</evidence>
<evidence type="ECO:0000259" key="1">
    <source>
        <dbReference type="Pfam" id="PF13276"/>
    </source>
</evidence>
<evidence type="ECO:0000313" key="3">
    <source>
        <dbReference type="Proteomes" id="UP000199584"/>
    </source>
</evidence>
<sequence>MVLVDWDNPEITIKNQAELLSLNRSSLYYKPVEPSPEEIAIKHRIDEIYTKYPFYGSRRITAQLRREGFCINRKAVQRHMREMGIAGICPGPNLSKRRMEHQVFPYLLRGITPGYPDHDEKDYTRVSKNWRSPDYCWLLKY</sequence>
<reference evidence="3" key="1">
    <citation type="submission" date="2016-10" db="EMBL/GenBank/DDBJ databases">
        <authorList>
            <person name="Varghese N."/>
            <person name="Submissions S."/>
        </authorList>
    </citation>
    <scope>NUCLEOTIDE SEQUENCE [LARGE SCALE GENOMIC DNA]</scope>
    <source>
        <strain evidence="3">DSM 3669</strain>
    </source>
</reference>
<feature type="domain" description="HTH-like" evidence="1">
    <location>
        <begin position="40"/>
        <end position="91"/>
    </location>
</feature>
<proteinExistence type="predicted"/>
<protein>
    <submittedName>
        <fullName evidence="2">HTH-like domain-containing protein</fullName>
    </submittedName>
</protein>
<dbReference type="Pfam" id="PF13276">
    <property type="entry name" value="HTH_21"/>
    <property type="match status" value="1"/>
</dbReference>
<accession>A0A1I6DIL6</accession>
<dbReference type="InterPro" id="IPR025948">
    <property type="entry name" value="HTH-like_dom"/>
</dbReference>
<gene>
    <name evidence="2" type="ORF">SAMN05660706_111115</name>
</gene>